<dbReference type="Pfam" id="PF01061">
    <property type="entry name" value="ABC2_membrane"/>
    <property type="match status" value="2"/>
</dbReference>
<gene>
    <name evidence="14" type="ORF">EHS24_005247</name>
</gene>
<evidence type="ECO:0000313" key="15">
    <source>
        <dbReference type="Proteomes" id="UP000279236"/>
    </source>
</evidence>
<keyword evidence="3" id="KW-0813">Transport</keyword>
<dbReference type="InterPro" id="IPR043926">
    <property type="entry name" value="ABCG_dom"/>
</dbReference>
<evidence type="ECO:0000256" key="2">
    <source>
        <dbReference type="ARBA" id="ARBA00006012"/>
    </source>
</evidence>
<keyword evidence="6" id="KW-0067">ATP-binding</keyword>
<dbReference type="RefSeq" id="XP_028471993.1">
    <property type="nucleotide sequence ID" value="XM_028620777.1"/>
</dbReference>
<proteinExistence type="inferred from homology"/>
<evidence type="ECO:0000256" key="11">
    <source>
        <dbReference type="SAM" id="MobiDB-lite"/>
    </source>
</evidence>
<feature type="transmembrane region" description="Helical" evidence="12">
    <location>
        <begin position="1505"/>
        <end position="1526"/>
    </location>
</feature>
<keyword evidence="15" id="KW-1185">Reference proteome</keyword>
<feature type="transmembrane region" description="Helical" evidence="12">
    <location>
        <begin position="647"/>
        <end position="676"/>
    </location>
</feature>
<dbReference type="InterPro" id="IPR034001">
    <property type="entry name" value="ABCG_PDR_1"/>
</dbReference>
<evidence type="ECO:0000259" key="13">
    <source>
        <dbReference type="PROSITE" id="PS50893"/>
    </source>
</evidence>
<feature type="transmembrane region" description="Helical" evidence="12">
    <location>
        <begin position="573"/>
        <end position="596"/>
    </location>
</feature>
<protein>
    <recommendedName>
        <fullName evidence="13">ABC transporter domain-containing protein</fullName>
    </recommendedName>
</protein>
<dbReference type="GeneID" id="39589790"/>
<dbReference type="OrthoDB" id="245989at2759"/>
<dbReference type="CDD" id="cd03232">
    <property type="entry name" value="ABCG_PDR_domain2"/>
    <property type="match status" value="1"/>
</dbReference>
<evidence type="ECO:0000256" key="1">
    <source>
        <dbReference type="ARBA" id="ARBA00004141"/>
    </source>
</evidence>
<keyword evidence="8 12" id="KW-0472">Membrane</keyword>
<keyword evidence="10" id="KW-0175">Coiled coil</keyword>
<sequence>MADPAHTGVTGEDGRPLSSVASTADQYHDAESSSGGTAVDPRLAVGGSGDEQTRSSSNSSFIADLNDDHVHVARAKEEFAALERRYSAMSQNSNDLHRTTTGLSLRQVTSRFGGKPERTTTRQTVATQASAAGVVDAEKGEATAAAGDEVEFNLADELRYGRSAQDAADIKHKRVGVIWEDLEVIGAGGMKMHIRNFTNAVIEQFMMPVVSALGVVGYKPFAPKPKTILASNSGVLKPGEMCLVLGRPGAGCSTFLKTIANQRDGFMAVNGNVEYAGVGWKEMYKLYAGEVLYNQEDDDHLPTLTVAQTLRFALELKSPKKLIPGVSADEYREDLLQLLISMLGIKHTANTVVGNAFIRGVSGGERKRVSIAEQFCSGACLSSWDNSTRGLDASTALDYAKSLRLLTDIMNQTTFVSLYQAGEGIYDQFDKVLVLNDGHVAYFGPAKEARPYMISLGYADLPRQTSADYLTGVCDVNERRFQEGRDESNTPSTPEAMGQAFKDSEIHARMMREKDEYKQQMETDEADRNAFRQAVLDQKHRGVNKKSPYTVSFFAQVWAITKRQTILKLQNRFDLYAAFATSIVIALIVGSVYFRLPTSASGAFTRGGLLFLGLLFNALTSFSELPGQMMGRPILYRQISYRFYRPASYAIAAVLADIPQNATVIFVFSLILYFMGGLYSSGGAFFTFYLFVFTTFMVMAGFFRTLGVATKDYNVAARLASVLISLMVTYTGYMIPVFAMKRWLFWIFYLNPLSYGYEGIFANEFSRITLTCDSSYIIPTNIPSAGITGYPSGVGPNQMCALSGSTAGNAVVTGKEYMAAAFQYSKGHIWRNFGILIGFFLFFLFLQALFMETLQMGASHLSIVVFKKEDKDIKKRNERLAERRDAFRAGKLDPDLSALSMKPQPFTWENLTYTVPVPGGQKQLLNDVFGYVKPGTLTALMGASGAGKTTLLDVLAARKNIGVIGGDVLMNGRPIDVSFARGCAYAEQLDVHEWTTTVREALRFSAYLRQAESVPKEEKDAYVEDIIELLELQDIADGMIGFPGYGLSVEARKRVTIGVELAAKPDLLLFLDEPTSGLDGQSAYNIVRFLKKLTAAGQKILCTIHQPNALLFQSFDRLLLLQRGGECVYFGDIGEDSKVLINYLEKNGAKVPGDANPAEFMLEAIGAGSRKRIGGDWHQKWLNSPEFAEVKREITELKANALAQPIDEDRGSGEYATSFLFQLKTVLQRTNVGLWRNADYQWTRLFAHIAIGLVVTLTFLRLDNSLQSLQYKVFAIFFATVLPALVLAQIQPQYIMSRMTFNREASSKMYSSTVFALTQLVAEMPYSVLCSTAFFLLLYYGVGFPTAATRAGYFFLMILLTEVYAVTLGQAVAALSPSIMIAALFNPFLLVLFSVFCGVTAPPATLPYFWRSWMYHLDPFTYLISGLVTTGLQDLEVVCKESEFHIFSPPSGQTCQEWAGKFATAMGAYINNPNATDSCQYCQYSTGQTFFQGLSLDYSTRWRDFGVFLCYCVFNIIVLLIAARFLKWQKR</sequence>
<dbReference type="InterPro" id="IPR003439">
    <property type="entry name" value="ABC_transporter-like_ATP-bd"/>
</dbReference>
<reference evidence="14 15" key="1">
    <citation type="submission" date="2018-11" db="EMBL/GenBank/DDBJ databases">
        <title>Genome sequence of Apiotrichum porosum DSM 27194.</title>
        <authorList>
            <person name="Aliyu H."/>
            <person name="Gorte O."/>
            <person name="Ochsenreither K."/>
        </authorList>
    </citation>
    <scope>NUCLEOTIDE SEQUENCE [LARGE SCALE GENOMIC DNA]</scope>
    <source>
        <strain evidence="14 15">DSM 27194</strain>
    </source>
</reference>
<dbReference type="Gene3D" id="3.40.50.300">
    <property type="entry name" value="P-loop containing nucleotide triphosphate hydrolases"/>
    <property type="match status" value="2"/>
</dbReference>
<dbReference type="STRING" id="105984.A0A427XDB8"/>
<keyword evidence="7 12" id="KW-1133">Transmembrane helix</keyword>
<feature type="region of interest" description="Disordered" evidence="11">
    <location>
        <begin position="1"/>
        <end position="62"/>
    </location>
</feature>
<comment type="caution">
    <text evidence="14">The sequence shown here is derived from an EMBL/GenBank/DDBJ whole genome shotgun (WGS) entry which is preliminary data.</text>
</comment>
<dbReference type="FunFam" id="3.40.50.300:FF:000054">
    <property type="entry name" value="ABC multidrug transporter atrF"/>
    <property type="match status" value="1"/>
</dbReference>
<feature type="transmembrane region" description="Helical" evidence="12">
    <location>
        <begin position="1388"/>
        <end position="1410"/>
    </location>
</feature>
<feature type="domain" description="ABC transporter" evidence="13">
    <location>
        <begin position="210"/>
        <end position="462"/>
    </location>
</feature>
<dbReference type="Pfam" id="PF19055">
    <property type="entry name" value="ABC2_membrane_7"/>
    <property type="match status" value="1"/>
</dbReference>
<evidence type="ECO:0000256" key="4">
    <source>
        <dbReference type="ARBA" id="ARBA00022692"/>
    </source>
</evidence>
<dbReference type="SUPFAM" id="SSF52540">
    <property type="entry name" value="P-loop containing nucleoside triphosphate hydrolases"/>
    <property type="match status" value="2"/>
</dbReference>
<comment type="catalytic activity">
    <reaction evidence="9">
        <text>itraconazole(in) + ATP + H2O = itraconazole(out) + ADP + phosphate + H(+)</text>
        <dbReference type="Rhea" id="RHEA:33503"/>
        <dbReference type="ChEBI" id="CHEBI:6076"/>
        <dbReference type="ChEBI" id="CHEBI:15377"/>
        <dbReference type="ChEBI" id="CHEBI:15378"/>
        <dbReference type="ChEBI" id="CHEBI:30616"/>
        <dbReference type="ChEBI" id="CHEBI:43474"/>
        <dbReference type="ChEBI" id="CHEBI:456216"/>
    </reaction>
    <physiologicalReaction direction="left-to-right" evidence="9">
        <dbReference type="Rhea" id="RHEA:33504"/>
    </physiologicalReaction>
</comment>
<name>A0A427XDB8_9TREE</name>
<feature type="transmembrane region" description="Helical" evidence="12">
    <location>
        <begin position="829"/>
        <end position="850"/>
    </location>
</feature>
<feature type="domain" description="ABC transporter" evidence="13">
    <location>
        <begin position="906"/>
        <end position="1149"/>
    </location>
</feature>
<dbReference type="InterPro" id="IPR027417">
    <property type="entry name" value="P-loop_NTPase"/>
</dbReference>
<dbReference type="InterPro" id="IPR013525">
    <property type="entry name" value="ABC2_TM"/>
</dbReference>
<feature type="transmembrane region" description="Helical" evidence="12">
    <location>
        <begin position="608"/>
        <end position="626"/>
    </location>
</feature>
<accession>A0A427XDB8</accession>
<evidence type="ECO:0000256" key="5">
    <source>
        <dbReference type="ARBA" id="ARBA00022741"/>
    </source>
</evidence>
<feature type="transmembrane region" description="Helical" evidence="12">
    <location>
        <begin position="682"/>
        <end position="703"/>
    </location>
</feature>
<evidence type="ECO:0000256" key="3">
    <source>
        <dbReference type="ARBA" id="ARBA00022448"/>
    </source>
</evidence>
<dbReference type="GO" id="GO:0005524">
    <property type="term" value="F:ATP binding"/>
    <property type="evidence" value="ECO:0007669"/>
    <property type="project" value="UniProtKB-KW"/>
</dbReference>
<comment type="similarity">
    <text evidence="2">Belongs to the ABC transporter superfamily. ABCG family. PDR (TC 3.A.1.205) subfamily.</text>
</comment>
<feature type="transmembrane region" description="Helical" evidence="12">
    <location>
        <begin position="1309"/>
        <end position="1340"/>
    </location>
</feature>
<evidence type="ECO:0000256" key="9">
    <source>
        <dbReference type="ARBA" id="ARBA00051750"/>
    </source>
</evidence>
<evidence type="ECO:0000256" key="7">
    <source>
        <dbReference type="ARBA" id="ARBA00022989"/>
    </source>
</evidence>
<dbReference type="GO" id="GO:0140359">
    <property type="term" value="F:ABC-type transporter activity"/>
    <property type="evidence" value="ECO:0007669"/>
    <property type="project" value="InterPro"/>
</dbReference>
<dbReference type="InterPro" id="IPR003593">
    <property type="entry name" value="AAA+_ATPase"/>
</dbReference>
<feature type="transmembrane region" description="Helical" evidence="12">
    <location>
        <begin position="1245"/>
        <end position="1262"/>
    </location>
</feature>
<feature type="transmembrane region" description="Helical" evidence="12">
    <location>
        <begin position="1352"/>
        <end position="1376"/>
    </location>
</feature>
<feature type="transmembrane region" description="Helical" evidence="12">
    <location>
        <begin position="1268"/>
        <end position="1288"/>
    </location>
</feature>
<dbReference type="GO" id="GO:0016887">
    <property type="term" value="F:ATP hydrolysis activity"/>
    <property type="evidence" value="ECO:0007669"/>
    <property type="project" value="InterPro"/>
</dbReference>
<evidence type="ECO:0000256" key="6">
    <source>
        <dbReference type="ARBA" id="ARBA00022840"/>
    </source>
</evidence>
<dbReference type="GO" id="GO:0016020">
    <property type="term" value="C:membrane"/>
    <property type="evidence" value="ECO:0007669"/>
    <property type="project" value="UniProtKB-SubCell"/>
</dbReference>
<keyword evidence="5" id="KW-0547">Nucleotide-binding</keyword>
<dbReference type="Pfam" id="PF06422">
    <property type="entry name" value="PDR_CDR"/>
    <property type="match status" value="1"/>
</dbReference>
<dbReference type="PANTHER" id="PTHR19241">
    <property type="entry name" value="ATP-BINDING CASSETTE TRANSPORTER"/>
    <property type="match status" value="1"/>
</dbReference>
<dbReference type="PROSITE" id="PS50893">
    <property type="entry name" value="ABC_TRANSPORTER_2"/>
    <property type="match status" value="2"/>
</dbReference>
<dbReference type="Pfam" id="PF00005">
    <property type="entry name" value="ABC_tran"/>
    <property type="match status" value="2"/>
</dbReference>
<feature type="transmembrane region" description="Helical" evidence="12">
    <location>
        <begin position="715"/>
        <end position="735"/>
    </location>
</feature>
<comment type="subcellular location">
    <subcellularLocation>
        <location evidence="1">Membrane</location>
        <topology evidence="1">Multi-pass membrane protein</topology>
    </subcellularLocation>
</comment>
<evidence type="ECO:0000256" key="8">
    <source>
        <dbReference type="ARBA" id="ARBA00023136"/>
    </source>
</evidence>
<dbReference type="Proteomes" id="UP000279236">
    <property type="component" value="Unassembled WGS sequence"/>
</dbReference>
<dbReference type="InterPro" id="IPR034003">
    <property type="entry name" value="ABCG_PDR_2"/>
</dbReference>
<evidence type="ECO:0000313" key="14">
    <source>
        <dbReference type="EMBL" id="RSH76846.1"/>
    </source>
</evidence>
<dbReference type="EMBL" id="RSCE01000020">
    <property type="protein sequence ID" value="RSH76846.1"/>
    <property type="molecule type" value="Genomic_DNA"/>
</dbReference>
<keyword evidence="4 12" id="KW-0812">Transmembrane</keyword>
<dbReference type="InterPro" id="IPR010929">
    <property type="entry name" value="PDR_CDR_ABC"/>
</dbReference>
<organism evidence="14 15">
    <name type="scientific">Apiotrichum porosum</name>
    <dbReference type="NCBI Taxonomy" id="105984"/>
    <lineage>
        <taxon>Eukaryota</taxon>
        <taxon>Fungi</taxon>
        <taxon>Dikarya</taxon>
        <taxon>Basidiomycota</taxon>
        <taxon>Agaricomycotina</taxon>
        <taxon>Tremellomycetes</taxon>
        <taxon>Trichosporonales</taxon>
        <taxon>Trichosporonaceae</taxon>
        <taxon>Apiotrichum</taxon>
    </lineage>
</organism>
<dbReference type="SMART" id="SM00382">
    <property type="entry name" value="AAA"/>
    <property type="match status" value="2"/>
</dbReference>
<dbReference type="CDD" id="cd03233">
    <property type="entry name" value="ABCG_PDR_domain1"/>
    <property type="match status" value="1"/>
</dbReference>
<dbReference type="InterPro" id="IPR017871">
    <property type="entry name" value="ABC_transporter-like_CS"/>
</dbReference>
<evidence type="ECO:0000256" key="10">
    <source>
        <dbReference type="SAM" id="Coils"/>
    </source>
</evidence>
<feature type="coiled-coil region" evidence="10">
    <location>
        <begin position="507"/>
        <end position="534"/>
    </location>
</feature>
<dbReference type="PROSITE" id="PS00211">
    <property type="entry name" value="ABC_TRANSPORTER_1"/>
    <property type="match status" value="1"/>
</dbReference>
<evidence type="ECO:0000256" key="12">
    <source>
        <dbReference type="SAM" id="Phobius"/>
    </source>
</evidence>